<dbReference type="Gene3D" id="1.10.10.10">
    <property type="entry name" value="Winged helix-like DNA-binding domain superfamily/Winged helix DNA-binding domain"/>
    <property type="match status" value="1"/>
</dbReference>
<evidence type="ECO:0000256" key="3">
    <source>
        <dbReference type="ARBA" id="ARBA00022691"/>
    </source>
</evidence>
<dbReference type="Pfam" id="PF00891">
    <property type="entry name" value="Methyltransf_2"/>
    <property type="match status" value="1"/>
</dbReference>
<dbReference type="PANTHER" id="PTHR43712:SF8">
    <property type="entry name" value="O-METHYLTRANSFERASE AF390-400"/>
    <property type="match status" value="1"/>
</dbReference>
<dbReference type="Proteomes" id="UP001152087">
    <property type="component" value="Unassembled WGS sequence"/>
</dbReference>
<name>A0A9W8QSY4_9HYPO</name>
<feature type="domain" description="O-methyltransferase C-terminal" evidence="5">
    <location>
        <begin position="190"/>
        <end position="396"/>
    </location>
</feature>
<sequence>MAGPGASPAPSPDHLDALAAKLTQAANALRQKSTSPNGNGAAKESLSTAAEAQKAGVAALRGMTSPKERFLDLMLIPPAMGVLRVFLHWGALERIPRDCITPISYAQLADELGAEVELVRRLAWVLVAAGFLKQIGDDEVVNTPNAVMLIGNVTLRGVLDVVAEQVRAAMVLPKYFERYGRVEPTQQRGSPWTFARGQPDKTIWEIMSADPEEVEVFAKSMRASSRFYPMLSPYDFSWIVEKSVEDQSRPLVVDLAGSDGESLLSILRNTPGLPAERCVLQDLPHVLEDNAKMRQEEEIKALQKVPIDIFKDEPVKGALVYQIRRTLHDYADADVLQVLRLIHNSMASDSRLLIVECIMANPPTPMAAAVDLFMCITAGKERTIEMFENLAADAGLRITNVVPGETSEMGVLECMKI</sequence>
<dbReference type="GO" id="GO:0032259">
    <property type="term" value="P:methylation"/>
    <property type="evidence" value="ECO:0007669"/>
    <property type="project" value="UniProtKB-KW"/>
</dbReference>
<evidence type="ECO:0000256" key="1">
    <source>
        <dbReference type="ARBA" id="ARBA00022603"/>
    </source>
</evidence>
<gene>
    <name evidence="6" type="ORF">NW755_013972</name>
</gene>
<dbReference type="InterPro" id="IPR001077">
    <property type="entry name" value="COMT_C"/>
</dbReference>
<dbReference type="PROSITE" id="PS51683">
    <property type="entry name" value="SAM_OMT_II"/>
    <property type="match status" value="1"/>
</dbReference>
<evidence type="ECO:0000313" key="7">
    <source>
        <dbReference type="Proteomes" id="UP001152087"/>
    </source>
</evidence>
<reference evidence="6" key="1">
    <citation type="submission" date="2022-09" db="EMBL/GenBank/DDBJ databases">
        <title>Fusarium specimens isolated from Avocado Roots.</title>
        <authorList>
            <person name="Stajich J."/>
            <person name="Roper C."/>
            <person name="Heimlech-Rivalta G."/>
        </authorList>
    </citation>
    <scope>NUCLEOTIDE SEQUENCE</scope>
    <source>
        <strain evidence="6">A02</strain>
    </source>
</reference>
<evidence type="ECO:0000256" key="4">
    <source>
        <dbReference type="SAM" id="MobiDB-lite"/>
    </source>
</evidence>
<keyword evidence="1" id="KW-0489">Methyltransferase</keyword>
<dbReference type="SUPFAM" id="SSF53335">
    <property type="entry name" value="S-adenosyl-L-methionine-dependent methyltransferases"/>
    <property type="match status" value="1"/>
</dbReference>
<dbReference type="GO" id="GO:0008171">
    <property type="term" value="F:O-methyltransferase activity"/>
    <property type="evidence" value="ECO:0007669"/>
    <property type="project" value="InterPro"/>
</dbReference>
<dbReference type="InterPro" id="IPR036388">
    <property type="entry name" value="WH-like_DNA-bd_sf"/>
</dbReference>
<dbReference type="Gene3D" id="3.40.50.150">
    <property type="entry name" value="Vaccinia Virus protein VP39"/>
    <property type="match status" value="1"/>
</dbReference>
<accession>A0A9W8QSY4</accession>
<evidence type="ECO:0000313" key="6">
    <source>
        <dbReference type="EMBL" id="KAJ4177221.1"/>
    </source>
</evidence>
<evidence type="ECO:0000256" key="2">
    <source>
        <dbReference type="ARBA" id="ARBA00022679"/>
    </source>
</evidence>
<comment type="caution">
    <text evidence="6">The sequence shown here is derived from an EMBL/GenBank/DDBJ whole genome shotgun (WGS) entry which is preliminary data.</text>
</comment>
<dbReference type="InterPro" id="IPR036390">
    <property type="entry name" value="WH_DNA-bd_sf"/>
</dbReference>
<dbReference type="EMBL" id="JAOQAV010000118">
    <property type="protein sequence ID" value="KAJ4177221.1"/>
    <property type="molecule type" value="Genomic_DNA"/>
</dbReference>
<dbReference type="InterPro" id="IPR016461">
    <property type="entry name" value="COMT-like"/>
</dbReference>
<keyword evidence="7" id="KW-1185">Reference proteome</keyword>
<evidence type="ECO:0000259" key="5">
    <source>
        <dbReference type="Pfam" id="PF00891"/>
    </source>
</evidence>
<proteinExistence type="predicted"/>
<dbReference type="InterPro" id="IPR029063">
    <property type="entry name" value="SAM-dependent_MTases_sf"/>
</dbReference>
<dbReference type="AlphaFoldDB" id="A0A9W8QSY4"/>
<dbReference type="SUPFAM" id="SSF46785">
    <property type="entry name" value="Winged helix' DNA-binding domain"/>
    <property type="match status" value="1"/>
</dbReference>
<keyword evidence="3" id="KW-0949">S-adenosyl-L-methionine</keyword>
<feature type="region of interest" description="Disordered" evidence="4">
    <location>
        <begin position="26"/>
        <end position="47"/>
    </location>
</feature>
<protein>
    <recommendedName>
        <fullName evidence="5">O-methyltransferase C-terminal domain-containing protein</fullName>
    </recommendedName>
</protein>
<dbReference type="PANTHER" id="PTHR43712">
    <property type="entry name" value="PUTATIVE (AFU_ORTHOLOGUE AFUA_4G14580)-RELATED"/>
    <property type="match status" value="1"/>
</dbReference>
<keyword evidence="2" id="KW-0808">Transferase</keyword>
<organism evidence="6 7">
    <name type="scientific">Fusarium falciforme</name>
    <dbReference type="NCBI Taxonomy" id="195108"/>
    <lineage>
        <taxon>Eukaryota</taxon>
        <taxon>Fungi</taxon>
        <taxon>Dikarya</taxon>
        <taxon>Ascomycota</taxon>
        <taxon>Pezizomycotina</taxon>
        <taxon>Sordariomycetes</taxon>
        <taxon>Hypocreomycetidae</taxon>
        <taxon>Hypocreales</taxon>
        <taxon>Nectriaceae</taxon>
        <taxon>Fusarium</taxon>
        <taxon>Fusarium solani species complex</taxon>
    </lineage>
</organism>